<evidence type="ECO:0000256" key="2">
    <source>
        <dbReference type="SAM" id="MobiDB-lite"/>
    </source>
</evidence>
<dbReference type="SUPFAM" id="SSF54001">
    <property type="entry name" value="Cysteine proteinases"/>
    <property type="match status" value="1"/>
</dbReference>
<feature type="domain" description="Peptidase C51" evidence="3">
    <location>
        <begin position="453"/>
        <end position="607"/>
    </location>
</feature>
<comment type="similarity">
    <text evidence="1">Belongs to the glycosyl hydrolase 73 family.</text>
</comment>
<dbReference type="InterPro" id="IPR007119">
    <property type="entry name" value="Phage_tail_spike_N"/>
</dbReference>
<reference evidence="4 5" key="1">
    <citation type="submission" date="2017-07" db="EMBL/GenBank/DDBJ databases">
        <title>Streptococcus pluranimalium as cause of bovine abortion.</title>
        <authorList>
            <person name="Rodriguez Campos S."/>
            <person name="Gobeli Brawand S."/>
            <person name="Brodard I."/>
            <person name="Rychener L."/>
            <person name="Perreten V."/>
        </authorList>
    </citation>
    <scope>NUCLEOTIDE SEQUENCE [LARGE SCALE GENOMIC DNA]</scope>
    <source>
        <strain evidence="4 5">14A0014</strain>
    </source>
</reference>
<evidence type="ECO:0000256" key="1">
    <source>
        <dbReference type="ARBA" id="ARBA00010266"/>
    </source>
</evidence>
<proteinExistence type="inferred from homology"/>
<feature type="region of interest" description="Disordered" evidence="2">
    <location>
        <begin position="616"/>
        <end position="642"/>
    </location>
</feature>
<dbReference type="Gene3D" id="1.20.5.320">
    <property type="entry name" value="6-Phosphogluconate Dehydrogenase, domain 3"/>
    <property type="match status" value="1"/>
</dbReference>
<feature type="region of interest" description="Disordered" evidence="2">
    <location>
        <begin position="1088"/>
        <end position="1114"/>
    </location>
</feature>
<dbReference type="InterPro" id="IPR002901">
    <property type="entry name" value="MGlyc_endo_b_GlcNAc-like_dom"/>
</dbReference>
<dbReference type="Proteomes" id="UP000255411">
    <property type="component" value="Chromosome"/>
</dbReference>
<dbReference type="SMART" id="SM00047">
    <property type="entry name" value="LYZ2"/>
    <property type="match status" value="1"/>
</dbReference>
<evidence type="ECO:0000313" key="4">
    <source>
        <dbReference type="EMBL" id="AXJ12559.1"/>
    </source>
</evidence>
<dbReference type="RefSeq" id="WP_115129860.1">
    <property type="nucleotide sequence ID" value="NZ_CP022601.1"/>
</dbReference>
<dbReference type="InterPro" id="IPR007921">
    <property type="entry name" value="CHAP_dom"/>
</dbReference>
<gene>
    <name evidence="4" type="ORF">Sp14A_06300</name>
</gene>
<dbReference type="EMBL" id="CP022601">
    <property type="protein sequence ID" value="AXJ12559.1"/>
    <property type="molecule type" value="Genomic_DNA"/>
</dbReference>
<evidence type="ECO:0000259" key="3">
    <source>
        <dbReference type="PROSITE" id="PS50911"/>
    </source>
</evidence>
<sequence>MLLRIHNAKLEKVAYIDNDKADTLHFYKDKWSRYLETGTSSFEFTVFKRSIKSDTVKEKAYSALTERAFVSFDYRGKTYLFNVMSTDETEHEITCYCENLNLELLNEYCGPYKATKSMSFVDYCNLFDILRFGAITIGKNEVEGQTRTIEWTGQDTDLKRLLSIANNFDAEIEFETHLKDDSSLKSFVMNIYKKHDDKNQGVGRRREDVLLSYGKNISGVRRKIDKTGIYNAIKPTGKRTEKKTQTVKIAAKTPSPAQKSAVATWSGGDLKYGGNTLSKDTINTLLKYCVDYNVLPSGVISQLYVESFWGKSNVARVDRNWGGLTWTGTGSRPSGVTVTRGSARPANEGGYYMRFANLADYFKDYMYLIAKQGLYAVVGKKNIDDYTKGLFRVGGAKYDYAAAGHSHYITLMRDVRSGVNRNNNSAMDKLDKLASEGYSNTSTAPKTAMTVNTLASKTKSVLNELNGLKGRRIGSGQCYAIPAWYAMKLGGPWLGGGVTNGFRGLIKGGMAAGLIGDDYNWKQFGWQVVRPKKVADIIPGAIANIKINHNGGQIVTGPWGHTVVVKAVSGNTVTVLEQNYANRQFLEERNYTASTYLNAISTLCYPPEIASGKRIDGKASQPVASPAPAAPKEETKTETTEQEVVFGIDSKKTQEWKNEEGIVEFYLENGLLYAPLSKNLYPSAFTGIETTDNWIRKDIEVDTDSEDKLISVALADLRKNCYPAITYEVTGYHGDLDIGDTIKITDSEYVEGLILEARVSEQHLSFTNPQNNATIFANFKALENELSDTLEARMEALAEMARPYELRLSTDKGTTFINQLGRSVLMPKLLKANKEYDADYLFKHQDNLLGAGSDLLVEGTDVTDSLIITVEAYIDNELMATQEVTFVNIVDETFGVMGKDGIVHTAYANSPDGTEDFSLTDSNRDYLGVYTDNIPEDSTDPSKYRWSRIRGEDGKPGKGIEEVKTYYLLSNVSSGILRSTPGWTETPLVTTDEKPYLWTYRVEIYTDGTRSTSEPYVVGTKGSKGDRGLQGLQGPKGDQGLAGERGADGRTQYTHIAYADTALGGGFSQTDQTKAYIGMYQDFTATDSSNPSDYKWSKWKGEDGAQGVPGKSGEDGRTPYIHFAYADILRDNIYDIKTDYQSKSTAYQNAVLDVVENNKKVSVKVSGGGHTLKIINQIMNQQGKRGWLWLDITNTHAKNTLKIRFNGIGATLNSNFDPITLKPGKRAEMLVECYIRDTFNFAQFLFDATDIANDLSFDISELSFLSRYPYVNFSLSGSGDYIGRYTDYEVDDSTDPSRYKWTLFKGEFSEEQLNEINTKIDSKADEKLTIEQLNALQALAQQNQAELEARATLDELSRLQVFLNDMQRQDETSREQTKADLRTLANRVATNVQRLGEMKQVMEFMTTYISQSEEGMVIGKKDSTSLVKVSSDKISFVSGGEEVAYISQGVLHIDNGVFATSVRIGHFITQAHPDNEFINMTYFVP</sequence>
<dbReference type="NCBIfam" id="TIGR01665">
    <property type="entry name" value="put_anti_recept"/>
    <property type="match status" value="1"/>
</dbReference>
<evidence type="ECO:0000313" key="5">
    <source>
        <dbReference type="Proteomes" id="UP000255411"/>
    </source>
</evidence>
<dbReference type="Gene3D" id="3.90.1720.60">
    <property type="match status" value="1"/>
</dbReference>
<name>A0A345VIK7_9STRE</name>
<dbReference type="InterPro" id="IPR038765">
    <property type="entry name" value="Papain-like_cys_pep_sf"/>
</dbReference>
<dbReference type="PROSITE" id="PS50911">
    <property type="entry name" value="CHAP"/>
    <property type="match status" value="1"/>
</dbReference>
<dbReference type="GO" id="GO:0004040">
    <property type="term" value="F:amidase activity"/>
    <property type="evidence" value="ECO:0007669"/>
    <property type="project" value="InterPro"/>
</dbReference>
<accession>A0A345VIK7</accession>
<dbReference type="Pfam" id="PF05257">
    <property type="entry name" value="CHAP"/>
    <property type="match status" value="1"/>
</dbReference>
<organism evidence="4 5">
    <name type="scientific">Streptococcus pluranimalium</name>
    <dbReference type="NCBI Taxonomy" id="82348"/>
    <lineage>
        <taxon>Bacteria</taxon>
        <taxon>Bacillati</taxon>
        <taxon>Bacillota</taxon>
        <taxon>Bacilli</taxon>
        <taxon>Lactobacillales</taxon>
        <taxon>Streptococcaceae</taxon>
        <taxon>Streptococcus</taxon>
    </lineage>
</organism>
<protein>
    <recommendedName>
        <fullName evidence="3">Peptidase C51 domain-containing protein</fullName>
    </recommendedName>
</protein>
<feature type="region of interest" description="Disordered" evidence="2">
    <location>
        <begin position="1015"/>
        <end position="1045"/>
    </location>
</feature>